<dbReference type="InterPro" id="IPR002577">
    <property type="entry name" value="HTH_HxlR"/>
</dbReference>
<dbReference type="AlphaFoldDB" id="A0A1H7MGQ2"/>
<proteinExistence type="predicted"/>
<keyword evidence="2" id="KW-0238">DNA-binding</keyword>
<dbReference type="GO" id="GO:0003677">
    <property type="term" value="F:DNA binding"/>
    <property type="evidence" value="ECO:0007669"/>
    <property type="project" value="UniProtKB-KW"/>
</dbReference>
<dbReference type="Gene3D" id="1.10.10.10">
    <property type="entry name" value="Winged helix-like DNA-binding domain superfamily/Winged helix DNA-binding domain"/>
    <property type="match status" value="1"/>
</dbReference>
<dbReference type="Proteomes" id="UP000199421">
    <property type="component" value="Unassembled WGS sequence"/>
</dbReference>
<accession>A0A1H7MGQ2</accession>
<dbReference type="PANTHER" id="PTHR33204">
    <property type="entry name" value="TRANSCRIPTIONAL REGULATOR, MARR FAMILY"/>
    <property type="match status" value="1"/>
</dbReference>
<evidence type="ECO:0000313" key="5">
    <source>
        <dbReference type="EMBL" id="SEL10352.1"/>
    </source>
</evidence>
<dbReference type="PROSITE" id="PS51118">
    <property type="entry name" value="HTH_HXLR"/>
    <property type="match status" value="1"/>
</dbReference>
<reference evidence="6" key="1">
    <citation type="submission" date="2016-10" db="EMBL/GenBank/DDBJ databases">
        <authorList>
            <person name="Varghese N."/>
            <person name="Submissions S."/>
        </authorList>
    </citation>
    <scope>NUCLEOTIDE SEQUENCE [LARGE SCALE GENOMIC DNA]</scope>
    <source>
        <strain evidence="6">DSM 18733</strain>
    </source>
</reference>
<keyword evidence="6" id="KW-1185">Reference proteome</keyword>
<dbReference type="Pfam" id="PF01638">
    <property type="entry name" value="HxlR"/>
    <property type="match status" value="1"/>
</dbReference>
<evidence type="ECO:0000256" key="1">
    <source>
        <dbReference type="ARBA" id="ARBA00023015"/>
    </source>
</evidence>
<gene>
    <name evidence="5" type="ORF">SAMN05661044_01999</name>
</gene>
<evidence type="ECO:0000256" key="3">
    <source>
        <dbReference type="ARBA" id="ARBA00023163"/>
    </source>
</evidence>
<dbReference type="InterPro" id="IPR036388">
    <property type="entry name" value="WH-like_DNA-bd_sf"/>
</dbReference>
<evidence type="ECO:0000256" key="2">
    <source>
        <dbReference type="ARBA" id="ARBA00023125"/>
    </source>
</evidence>
<dbReference type="OrthoDB" id="769662at2"/>
<name>A0A1H7MGQ2_OLID1</name>
<dbReference type="RefSeq" id="WP_093322957.1">
    <property type="nucleotide sequence ID" value="NZ_FOAF01000001.1"/>
</dbReference>
<dbReference type="SUPFAM" id="SSF46785">
    <property type="entry name" value="Winged helix' DNA-binding domain"/>
    <property type="match status" value="1"/>
</dbReference>
<protein>
    <submittedName>
        <fullName evidence="5">Transcriptional regulator, HxlR family</fullName>
    </submittedName>
</protein>
<evidence type="ECO:0000259" key="4">
    <source>
        <dbReference type="PROSITE" id="PS51118"/>
    </source>
</evidence>
<organism evidence="5 6">
    <name type="scientific">Olivibacter domesticus</name>
    <name type="common">Pseudosphingobacterium domesticum</name>
    <dbReference type="NCBI Taxonomy" id="407022"/>
    <lineage>
        <taxon>Bacteria</taxon>
        <taxon>Pseudomonadati</taxon>
        <taxon>Bacteroidota</taxon>
        <taxon>Sphingobacteriia</taxon>
        <taxon>Sphingobacteriales</taxon>
        <taxon>Sphingobacteriaceae</taxon>
        <taxon>Olivibacter</taxon>
    </lineage>
</organism>
<keyword evidence="1" id="KW-0805">Transcription regulation</keyword>
<sequence length="122" mass="14238">MATITDKEKIREASCQEELVAMRDSIEILGGKWKLRIMRYLANRIAQKNHFKKILREIDGISAKMLAKELKDLEINLLITRTVQETKPIMVEYAITEYGKTVLPVTETLVQWGLNHRQRIKE</sequence>
<feature type="domain" description="HTH hxlR-type" evidence="4">
    <location>
        <begin position="15"/>
        <end position="121"/>
    </location>
</feature>
<keyword evidence="3" id="KW-0804">Transcription</keyword>
<dbReference type="EMBL" id="FOAF01000001">
    <property type="protein sequence ID" value="SEL10352.1"/>
    <property type="molecule type" value="Genomic_DNA"/>
</dbReference>
<dbReference type="STRING" id="407022.SAMN05661044_01999"/>
<dbReference type="InterPro" id="IPR036390">
    <property type="entry name" value="WH_DNA-bd_sf"/>
</dbReference>
<evidence type="ECO:0000313" key="6">
    <source>
        <dbReference type="Proteomes" id="UP000199421"/>
    </source>
</evidence>